<dbReference type="RefSeq" id="XP_009529223.1">
    <property type="nucleotide sequence ID" value="XM_009530928.1"/>
</dbReference>
<dbReference type="SMR" id="G4ZPE0"/>
<dbReference type="InterPro" id="IPR002110">
    <property type="entry name" value="Ankyrin_rpt"/>
</dbReference>
<dbReference type="PANTHER" id="PTHR46586:SF3">
    <property type="entry name" value="ANKYRIN REPEAT-CONTAINING PROTEIN"/>
    <property type="match status" value="1"/>
</dbReference>
<dbReference type="InterPro" id="IPR052050">
    <property type="entry name" value="SecEffector_AnkRepeat"/>
</dbReference>
<dbReference type="InParanoid" id="G4ZPE0"/>
<sequence length="437" mass="48477">MCKQALMNAVRGGHVDAVKVLLASWEEFELGKDWYFNHYGKHSPYDFDELEALEEAVKGEEKEIIGVICEKTEDPRELFNWAVEQDNLQVFQCVYQFHGEDEMENVFRAMIDAAGRGCLEIVKFVMEECGAELAELYECDLLFRCPLVTAIEEGKRNIVDYLYEHNGYKDASFISALCAAAWSGSLELVEMFFGKHGFDAAALDRAFASAARGGHLEIVRHLQSLQKFEQAAIDEAFVSAVSGAQMEALEYLCAIEGYTISAASLDEAFQNAAGSLQLDMLKHLDSKGGISRRAINSAFECAAIESGILSERRDVQVRVLEFLVNKGGVSPEAIDAGFSDATLRCRLDVVELLYSKGSISPKLVNKAFQEAAKHNCAEVVRFLYKTDLVSPKSVEKAFIQLRIRRRPDVAGQSLAQALFERAPSSGVTLFEAKGAHF</sequence>
<dbReference type="OMA" id="PENFANV"/>
<gene>
    <name evidence="1" type="ORF">PHYSODRAFT_301981</name>
</gene>
<reference evidence="1 2" key="1">
    <citation type="journal article" date="2006" name="Science">
        <title>Phytophthora genome sequences uncover evolutionary origins and mechanisms of pathogenesis.</title>
        <authorList>
            <person name="Tyler B.M."/>
            <person name="Tripathy S."/>
            <person name="Zhang X."/>
            <person name="Dehal P."/>
            <person name="Jiang R.H."/>
            <person name="Aerts A."/>
            <person name="Arredondo F.D."/>
            <person name="Baxter L."/>
            <person name="Bensasson D."/>
            <person name="Beynon J.L."/>
            <person name="Chapman J."/>
            <person name="Damasceno C.M."/>
            <person name="Dorrance A.E."/>
            <person name="Dou D."/>
            <person name="Dickerman A.W."/>
            <person name="Dubchak I.L."/>
            <person name="Garbelotto M."/>
            <person name="Gijzen M."/>
            <person name="Gordon S.G."/>
            <person name="Govers F."/>
            <person name="Grunwald N.J."/>
            <person name="Huang W."/>
            <person name="Ivors K.L."/>
            <person name="Jones R.W."/>
            <person name="Kamoun S."/>
            <person name="Krampis K."/>
            <person name="Lamour K.H."/>
            <person name="Lee M.K."/>
            <person name="McDonald W.H."/>
            <person name="Medina M."/>
            <person name="Meijer H.J."/>
            <person name="Nordberg E.K."/>
            <person name="Maclean D.J."/>
            <person name="Ospina-Giraldo M.D."/>
            <person name="Morris P.F."/>
            <person name="Phuntumart V."/>
            <person name="Putnam N.H."/>
            <person name="Rash S."/>
            <person name="Rose J.K."/>
            <person name="Sakihama Y."/>
            <person name="Salamov A.A."/>
            <person name="Savidor A."/>
            <person name="Scheuring C.F."/>
            <person name="Smith B.M."/>
            <person name="Sobral B.W."/>
            <person name="Terry A."/>
            <person name="Torto-Alalibo T.A."/>
            <person name="Win J."/>
            <person name="Xu Z."/>
            <person name="Zhang H."/>
            <person name="Grigoriev I.V."/>
            <person name="Rokhsar D.S."/>
            <person name="Boore J.L."/>
        </authorList>
    </citation>
    <scope>NUCLEOTIDE SEQUENCE [LARGE SCALE GENOMIC DNA]</scope>
    <source>
        <strain evidence="1 2">P6497</strain>
    </source>
</reference>
<dbReference type="KEGG" id="psoj:PHYSODRAFT_301981"/>
<dbReference type="EMBL" id="JH159155">
    <property type="protein sequence ID" value="EGZ15474.1"/>
    <property type="molecule type" value="Genomic_DNA"/>
</dbReference>
<dbReference type="Proteomes" id="UP000002640">
    <property type="component" value="Unassembled WGS sequence"/>
</dbReference>
<dbReference type="Gene3D" id="1.25.40.20">
    <property type="entry name" value="Ankyrin repeat-containing domain"/>
    <property type="match status" value="2"/>
</dbReference>
<dbReference type="Pfam" id="PF12796">
    <property type="entry name" value="Ank_2"/>
    <property type="match status" value="1"/>
</dbReference>
<proteinExistence type="predicted"/>
<accession>G4ZPE0</accession>
<organism evidence="1 2">
    <name type="scientific">Phytophthora sojae (strain P6497)</name>
    <name type="common">Soybean stem and root rot agent</name>
    <name type="synonym">Phytophthora megasperma f. sp. glycines</name>
    <dbReference type="NCBI Taxonomy" id="1094619"/>
    <lineage>
        <taxon>Eukaryota</taxon>
        <taxon>Sar</taxon>
        <taxon>Stramenopiles</taxon>
        <taxon>Oomycota</taxon>
        <taxon>Peronosporomycetes</taxon>
        <taxon>Peronosporales</taxon>
        <taxon>Peronosporaceae</taxon>
        <taxon>Phytophthora</taxon>
    </lineage>
</organism>
<evidence type="ECO:0000313" key="1">
    <source>
        <dbReference type="EMBL" id="EGZ15474.1"/>
    </source>
</evidence>
<name>G4ZPE0_PHYSP</name>
<dbReference type="SUPFAM" id="SSF48403">
    <property type="entry name" value="Ankyrin repeat"/>
    <property type="match status" value="1"/>
</dbReference>
<protein>
    <submittedName>
        <fullName evidence="1">Uncharacterized protein</fullName>
    </submittedName>
</protein>
<dbReference type="GeneID" id="20642094"/>
<keyword evidence="2" id="KW-1185">Reference proteome</keyword>
<dbReference type="PANTHER" id="PTHR46586">
    <property type="entry name" value="ANKYRIN REPEAT-CONTAINING PROTEIN"/>
    <property type="match status" value="1"/>
</dbReference>
<evidence type="ECO:0000313" key="2">
    <source>
        <dbReference type="Proteomes" id="UP000002640"/>
    </source>
</evidence>
<dbReference type="InterPro" id="IPR036770">
    <property type="entry name" value="Ankyrin_rpt-contain_sf"/>
</dbReference>
<dbReference type="AlphaFoldDB" id="G4ZPE0"/>